<dbReference type="HOGENOM" id="CLU_009153_0_0_11"/>
<feature type="compositionally biased region" description="Gly residues" evidence="1">
    <location>
        <begin position="604"/>
        <end position="617"/>
    </location>
</feature>
<feature type="compositionally biased region" description="Pro residues" evidence="1">
    <location>
        <begin position="852"/>
        <end position="862"/>
    </location>
</feature>
<name>A8LV97_SALAI</name>
<protein>
    <submittedName>
        <fullName evidence="2">Uncharacterized protein</fullName>
    </submittedName>
</protein>
<evidence type="ECO:0000256" key="1">
    <source>
        <dbReference type="SAM" id="MobiDB-lite"/>
    </source>
</evidence>
<dbReference type="KEGG" id="saq:Sare_4835"/>
<feature type="compositionally biased region" description="Low complexity" evidence="1">
    <location>
        <begin position="668"/>
        <end position="691"/>
    </location>
</feature>
<feature type="region of interest" description="Disordered" evidence="1">
    <location>
        <begin position="217"/>
        <end position="1144"/>
    </location>
</feature>
<feature type="compositionally biased region" description="Gly residues" evidence="1">
    <location>
        <begin position="415"/>
        <end position="425"/>
    </location>
</feature>
<dbReference type="STRING" id="391037.Sare_4835"/>
<organism evidence="2">
    <name type="scientific">Salinispora arenicola (strain CNS-205)</name>
    <dbReference type="NCBI Taxonomy" id="391037"/>
    <lineage>
        <taxon>Bacteria</taxon>
        <taxon>Bacillati</taxon>
        <taxon>Actinomycetota</taxon>
        <taxon>Actinomycetes</taxon>
        <taxon>Micromonosporales</taxon>
        <taxon>Micromonosporaceae</taxon>
        <taxon>Salinispora</taxon>
    </lineage>
</organism>
<feature type="compositionally biased region" description="Low complexity" evidence="1">
    <location>
        <begin position="500"/>
        <end position="514"/>
    </location>
</feature>
<feature type="compositionally biased region" description="Low complexity" evidence="1">
    <location>
        <begin position="811"/>
        <end position="825"/>
    </location>
</feature>
<feature type="compositionally biased region" description="Low complexity" evidence="1">
    <location>
        <begin position="578"/>
        <end position="601"/>
    </location>
</feature>
<reference evidence="2" key="1">
    <citation type="submission" date="2007-10" db="EMBL/GenBank/DDBJ databases">
        <title>Complete sequence of Salinispora arenicola CNS-205.</title>
        <authorList>
            <consortium name="US DOE Joint Genome Institute"/>
            <person name="Copeland A."/>
            <person name="Lucas S."/>
            <person name="Lapidus A."/>
            <person name="Barry K."/>
            <person name="Glavina del Rio T."/>
            <person name="Dalin E."/>
            <person name="Tice H."/>
            <person name="Pitluck S."/>
            <person name="Foster B."/>
            <person name="Schmutz J."/>
            <person name="Larimer F."/>
            <person name="Land M."/>
            <person name="Hauser L."/>
            <person name="Kyrpides N."/>
            <person name="Ivanova N."/>
            <person name="Jensen P.R."/>
            <person name="Moore B.S."/>
            <person name="Penn K."/>
            <person name="Jenkins C."/>
            <person name="Udwary D."/>
            <person name="Xiang L."/>
            <person name="Gontang E."/>
            <person name="Richardson P."/>
        </authorList>
    </citation>
    <scope>NUCLEOTIDE SEQUENCE [LARGE SCALE GENOMIC DNA]</scope>
    <source>
        <strain evidence="2">CNS-205</strain>
    </source>
</reference>
<feature type="compositionally biased region" description="Low complexity" evidence="1">
    <location>
        <begin position="993"/>
        <end position="1024"/>
    </location>
</feature>
<feature type="compositionally biased region" description="Pro residues" evidence="1">
    <location>
        <begin position="398"/>
        <end position="412"/>
    </location>
</feature>
<dbReference type="EMBL" id="CP000850">
    <property type="protein sequence ID" value="ABW00586.1"/>
    <property type="molecule type" value="Genomic_DNA"/>
</dbReference>
<dbReference type="AlphaFoldDB" id="A8LV97"/>
<feature type="compositionally biased region" description="Gly residues" evidence="1">
    <location>
        <begin position="367"/>
        <end position="376"/>
    </location>
</feature>
<gene>
    <name evidence="2" type="ordered locus">Sare_4835</name>
</gene>
<dbReference type="eggNOG" id="COG3064">
    <property type="taxonomic scope" value="Bacteria"/>
</dbReference>
<sequence>MPEEKDEWSHVAEEEATFVPPTIDTSDLRDYHTWAQEERGWRKLLAAVNGGAAIATADGEALAARLVSPQSVMDAGVAFQHAYDTLNWLEQFVRDQSQAIAGEDRAWQGEAADAFLAKMTFFADYIGAQAERIVGGDGTGGVNSVPNQLYQSANYLAWAQSTMKYLDRSWATIAAQNGVGSNDHDMVAISGTKFEKPMTEQMLQVVDTLATQYDFTYSSVTPPDGDGEPKISTPEVTPPDLSVPEISTPEVSMPEISTPEVSMPEISTPDVSTPDLSTPDVSPPGEIPSPEVSSPGELPPPGVTPPGEIPPPGMTPPGDGPSLLNGGPGLEDPNLGGMPGLDDPSGGAGGGAGDQVVPPIVPPLPGLGNGSGGPGDTGSSNPQAPSVPGIDAGEGLGVPPPTGVFTPAPVPRPGSGSGGGGGGGTPSIPPPPSAGDLVDGDQDDWTGGAAGDVPLPNPPGDTTMPGADSDVPLPTAPPLGADSDVPLPTAPPLGAGGTGDAPTAPMVPGMPMMPGAGGVPGAGGAGGPEKPDANGLIEGPPDDWQPPAFTGVDIPGAPDGTSPGGAGLDDTTPGAGLNDTTPPTTNDTTTPTVPGAPMMPGMPGPGGTPGAASGPGGPEKPDANGLIEGPPDDWQPPAFTGVDIPGAPDGTSPGGAGLDDTTPGAGLNDTTPPTTNDTTTPTVPGAPMMPGMPGPGGTPGAAGGPGGPEKPDAKGLIEGGTDAWEPSGVGDVGALGAPHGTAAGGAGLDVPQQNGGSTNPLWDVAPAGGTATNTPILPGMPGSVASPGDTNTPDHPGASTLVAADDTSWQPSTPDGTGPDAPDGASAGGVGLTPSTPPITEVAVPPVSQGSPEPPIPVPGVLPSPGRAPAGDAPRYPGPTRATPVDAAPTPPEEGPESPTPSATDSGDPCDATDPRLSADPSGGDVARPTAPPTVPEPVAPPTAVSLPTGFPAAGVPFPEAPAADALDRPRSQKDISLVASVPDSPHQHRRAAAPPADAEPDGGSATADGSAAPTAATADDAPPGLVPEATADREPSTPVAVVGASAGTGTAATRHARRVEAAGPDVGASGTVAGDRPYPGVHPARRSEPTDEREPIDRPDAAELLRDEHDSWGGDTPDAQLPPGDDYVPMVQPDSGDADTSEWDDLDDYAWLTEAYADEQDERLTDA</sequence>
<feature type="compositionally biased region" description="Gly residues" evidence="1">
    <location>
        <begin position="515"/>
        <end position="527"/>
    </location>
</feature>
<proteinExistence type="predicted"/>
<feature type="compositionally biased region" description="Gly residues" evidence="1">
    <location>
        <begin position="694"/>
        <end position="707"/>
    </location>
</feature>
<evidence type="ECO:0000313" key="2">
    <source>
        <dbReference type="EMBL" id="ABW00586.1"/>
    </source>
</evidence>
<feature type="compositionally biased region" description="Polar residues" evidence="1">
    <location>
        <begin position="269"/>
        <end position="280"/>
    </location>
</feature>
<feature type="compositionally biased region" description="Pro residues" evidence="1">
    <location>
        <begin position="297"/>
        <end position="319"/>
    </location>
</feature>
<feature type="compositionally biased region" description="Low complexity" evidence="1">
    <location>
        <begin position="1040"/>
        <end position="1054"/>
    </location>
</feature>
<accession>A8LV97</accession>
<feature type="compositionally biased region" description="Basic and acidic residues" evidence="1">
    <location>
        <begin position="1086"/>
        <end position="1113"/>
    </location>
</feature>
<feature type="compositionally biased region" description="Polar residues" evidence="1">
    <location>
        <begin position="751"/>
        <end position="760"/>
    </location>
</feature>
<feature type="compositionally biased region" description="Pro residues" evidence="1">
    <location>
        <begin position="930"/>
        <end position="941"/>
    </location>
</feature>